<dbReference type="EMBL" id="KI912109">
    <property type="protein sequence ID" value="ETS88271.1"/>
    <property type="molecule type" value="Genomic_DNA"/>
</dbReference>
<keyword evidence="2" id="KW-1133">Transmembrane helix</keyword>
<protein>
    <submittedName>
        <fullName evidence="3">Uncharacterized protein</fullName>
    </submittedName>
</protein>
<keyword evidence="2" id="KW-0472">Membrane</keyword>
<organism evidence="3 4">
    <name type="scientific">Pestalotiopsis fici (strain W106-1 / CGMCC3.15140)</name>
    <dbReference type="NCBI Taxonomy" id="1229662"/>
    <lineage>
        <taxon>Eukaryota</taxon>
        <taxon>Fungi</taxon>
        <taxon>Dikarya</taxon>
        <taxon>Ascomycota</taxon>
        <taxon>Pezizomycotina</taxon>
        <taxon>Sordariomycetes</taxon>
        <taxon>Xylariomycetidae</taxon>
        <taxon>Amphisphaeriales</taxon>
        <taxon>Sporocadaceae</taxon>
        <taxon>Pestalotiopsis</taxon>
    </lineage>
</organism>
<feature type="compositionally biased region" description="Basic residues" evidence="1">
    <location>
        <begin position="79"/>
        <end position="93"/>
    </location>
</feature>
<accession>W3XSU3</accession>
<evidence type="ECO:0000256" key="2">
    <source>
        <dbReference type="SAM" id="Phobius"/>
    </source>
</evidence>
<dbReference type="RefSeq" id="XP_007828871.1">
    <property type="nucleotide sequence ID" value="XM_007830680.1"/>
</dbReference>
<proteinExistence type="predicted"/>
<dbReference type="OrthoDB" id="5241326at2759"/>
<dbReference type="KEGG" id="pfy:PFICI_02099"/>
<dbReference type="InParanoid" id="W3XSU3"/>
<feature type="compositionally biased region" description="Basic and acidic residues" evidence="1">
    <location>
        <begin position="17"/>
        <end position="43"/>
    </location>
</feature>
<dbReference type="Proteomes" id="UP000030651">
    <property type="component" value="Unassembled WGS sequence"/>
</dbReference>
<feature type="region of interest" description="Disordered" evidence="1">
    <location>
        <begin position="1"/>
        <end position="177"/>
    </location>
</feature>
<feature type="compositionally biased region" description="Basic and acidic residues" evidence="1">
    <location>
        <begin position="113"/>
        <end position="155"/>
    </location>
</feature>
<evidence type="ECO:0000313" key="3">
    <source>
        <dbReference type="EMBL" id="ETS88271.1"/>
    </source>
</evidence>
<sequence length="374" mass="42257">MQSPFRAKGTEQNQSHRSADTRNSEGKKHEATSQEYKSSDRWARGSKNTEQIPRGMRESNIATSNSKAHPEPSGTNGRGHTHGKDRSSHHRESKTHDREGQKSRGAVSRRPHGREDEDAKHQSRDAKARDGGESKNRESRSRRPREGNARDRSQRDAGSTSRVPPLTRRPIWGERGEDTCAPNHKILRDKAPDHTDAPWYVRMWIAAYMRYRGLDDNLAAGVHYTGAEFYELSLEDVVELFIHKCGVKDKEAQILGRDVWECVHVSFKAFGAFLAFTAKHNPAKLSAQIKQPSTSDLTSLQRYANFVGEDVQRLHDLVAKDSGVFTRILSIFFWARAFIKMIAMTYVGIIFAVIVIGCISVFVFESEKAKKAQV</sequence>
<dbReference type="AlphaFoldDB" id="W3XSU3"/>
<evidence type="ECO:0000256" key="1">
    <source>
        <dbReference type="SAM" id="MobiDB-lite"/>
    </source>
</evidence>
<keyword evidence="4" id="KW-1185">Reference proteome</keyword>
<gene>
    <name evidence="3" type="ORF">PFICI_02099</name>
</gene>
<dbReference type="GeneID" id="19267112"/>
<evidence type="ECO:0000313" key="4">
    <source>
        <dbReference type="Proteomes" id="UP000030651"/>
    </source>
</evidence>
<keyword evidence="2" id="KW-0812">Transmembrane</keyword>
<feature type="transmembrane region" description="Helical" evidence="2">
    <location>
        <begin position="341"/>
        <end position="364"/>
    </location>
</feature>
<dbReference type="HOGENOM" id="CLU_739884_0_0_1"/>
<reference evidence="4" key="1">
    <citation type="journal article" date="2015" name="BMC Genomics">
        <title>Genomic and transcriptomic analysis of the endophytic fungus Pestalotiopsis fici reveals its lifestyle and high potential for synthesis of natural products.</title>
        <authorList>
            <person name="Wang X."/>
            <person name="Zhang X."/>
            <person name="Liu L."/>
            <person name="Xiang M."/>
            <person name="Wang W."/>
            <person name="Sun X."/>
            <person name="Che Y."/>
            <person name="Guo L."/>
            <person name="Liu G."/>
            <person name="Guo L."/>
            <person name="Wang C."/>
            <person name="Yin W.B."/>
            <person name="Stadler M."/>
            <person name="Zhang X."/>
            <person name="Liu X."/>
        </authorList>
    </citation>
    <scope>NUCLEOTIDE SEQUENCE [LARGE SCALE GENOMIC DNA]</scope>
    <source>
        <strain evidence="4">W106-1 / CGMCC3.15140</strain>
    </source>
</reference>
<name>W3XSU3_PESFW</name>